<dbReference type="InterPro" id="IPR055259">
    <property type="entry name" value="YkvP/CgeB_Glyco_trans-like"/>
</dbReference>
<feature type="domain" description="Spore protein YkvP/CgeB glycosyl transferase-like" evidence="1">
    <location>
        <begin position="252"/>
        <end position="399"/>
    </location>
</feature>
<dbReference type="SUPFAM" id="SSF53756">
    <property type="entry name" value="UDP-Glycosyltransferase/glycogen phosphorylase"/>
    <property type="match status" value="1"/>
</dbReference>
<evidence type="ECO:0000313" key="3">
    <source>
        <dbReference type="Proteomes" id="UP001596958"/>
    </source>
</evidence>
<dbReference type="RefSeq" id="WP_377097523.1">
    <property type="nucleotide sequence ID" value="NZ_JBHTHU010000001.1"/>
</dbReference>
<sequence>MKGASKIVLITTGQPASNPRLVKEADSLAGYGYEVTVLYAYWANWAAKADKVLLKSKKWQGICIGGDPFHQPTRYTLSRMFHKLVLLVFKFTQMLFMTGWAISRSSLWLTIEAKRHKADLYIAHNPGALPAAVKAAKVNNALCGFDAEDFHLGETNAAIDSLEFRLKKAVETTYFPELDYFTTSSPDIGEAYRKIYPFLAPIVLLNVFPEVDVVKNSRVVNQTTHLIWFSQTIGTNRGLEDIILALHLINDKQIKLHLLGNITASAKPILDLIREKNITAELHDPLPPDEIAAFCAGFDIGLALEPGFCENNKMALSNKLFTYMQAGLMTIASDTPAQKKFFEANPRAGRTYPIGDHSALAGIIAFYHNNKSELTSANQDALQLFRTKYNWERESTKFLSLVQETLASRPK</sequence>
<keyword evidence="3" id="KW-1185">Reference proteome</keyword>
<protein>
    <recommendedName>
        <fullName evidence="1">Spore protein YkvP/CgeB glycosyl transferase-like domain-containing protein</fullName>
    </recommendedName>
</protein>
<dbReference type="EMBL" id="JBHTHU010000001">
    <property type="protein sequence ID" value="MFD0749296.1"/>
    <property type="molecule type" value="Genomic_DNA"/>
</dbReference>
<comment type="caution">
    <text evidence="2">The sequence shown here is derived from an EMBL/GenBank/DDBJ whole genome shotgun (WGS) entry which is preliminary data.</text>
</comment>
<name>A0ABW2YXU9_9SPHI</name>
<evidence type="ECO:0000313" key="2">
    <source>
        <dbReference type="EMBL" id="MFD0749296.1"/>
    </source>
</evidence>
<evidence type="ECO:0000259" key="1">
    <source>
        <dbReference type="Pfam" id="PF13524"/>
    </source>
</evidence>
<reference evidence="3" key="1">
    <citation type="journal article" date="2019" name="Int. J. Syst. Evol. Microbiol.">
        <title>The Global Catalogue of Microorganisms (GCM) 10K type strain sequencing project: providing services to taxonomists for standard genome sequencing and annotation.</title>
        <authorList>
            <consortium name="The Broad Institute Genomics Platform"/>
            <consortium name="The Broad Institute Genome Sequencing Center for Infectious Disease"/>
            <person name="Wu L."/>
            <person name="Ma J."/>
        </authorList>
    </citation>
    <scope>NUCLEOTIDE SEQUENCE [LARGE SCALE GENOMIC DNA]</scope>
    <source>
        <strain evidence="3">CCUG 63418</strain>
    </source>
</reference>
<dbReference type="Gene3D" id="3.40.50.2000">
    <property type="entry name" value="Glycogen Phosphorylase B"/>
    <property type="match status" value="1"/>
</dbReference>
<proteinExistence type="predicted"/>
<dbReference type="Pfam" id="PF13524">
    <property type="entry name" value="Glyco_trans_1_2"/>
    <property type="match status" value="1"/>
</dbReference>
<gene>
    <name evidence="2" type="ORF">ACFQZS_04025</name>
</gene>
<dbReference type="Proteomes" id="UP001596958">
    <property type="component" value="Unassembled WGS sequence"/>
</dbReference>
<organism evidence="2 3">
    <name type="scientific">Mucilaginibacter calamicampi</name>
    <dbReference type="NCBI Taxonomy" id="1302352"/>
    <lineage>
        <taxon>Bacteria</taxon>
        <taxon>Pseudomonadati</taxon>
        <taxon>Bacteroidota</taxon>
        <taxon>Sphingobacteriia</taxon>
        <taxon>Sphingobacteriales</taxon>
        <taxon>Sphingobacteriaceae</taxon>
        <taxon>Mucilaginibacter</taxon>
    </lineage>
</organism>
<accession>A0ABW2YXU9</accession>